<feature type="coiled-coil region" evidence="1">
    <location>
        <begin position="516"/>
        <end position="554"/>
    </location>
</feature>
<dbReference type="EMBL" id="ANJA01003870">
    <property type="protein sequence ID" value="ETO60848.1"/>
    <property type="molecule type" value="Genomic_DNA"/>
</dbReference>
<dbReference type="PANTHER" id="PTHR45615:SF80">
    <property type="entry name" value="GRIP DOMAIN-CONTAINING PROTEIN"/>
    <property type="match status" value="1"/>
</dbReference>
<evidence type="ECO:0000313" key="4">
    <source>
        <dbReference type="Proteomes" id="UP000028582"/>
    </source>
</evidence>
<feature type="coiled-coil region" evidence="1">
    <location>
        <begin position="454"/>
        <end position="481"/>
    </location>
</feature>
<proteinExistence type="predicted"/>
<feature type="compositionally biased region" description="Polar residues" evidence="2">
    <location>
        <begin position="1650"/>
        <end position="1660"/>
    </location>
</feature>
<comment type="caution">
    <text evidence="3">The sequence shown here is derived from an EMBL/GenBank/DDBJ whole genome shotgun (WGS) entry which is preliminary data.</text>
</comment>
<feature type="compositionally biased region" description="Polar residues" evidence="2">
    <location>
        <begin position="2979"/>
        <end position="2993"/>
    </location>
</feature>
<evidence type="ECO:0000256" key="1">
    <source>
        <dbReference type="SAM" id="Coils"/>
    </source>
</evidence>
<feature type="compositionally biased region" description="Polar residues" evidence="2">
    <location>
        <begin position="28"/>
        <end position="45"/>
    </location>
</feature>
<evidence type="ECO:0000256" key="2">
    <source>
        <dbReference type="SAM" id="MobiDB-lite"/>
    </source>
</evidence>
<keyword evidence="1" id="KW-0175">Coiled coil</keyword>
<gene>
    <name evidence="3" type="ORF">F444_21017</name>
</gene>
<feature type="region of interest" description="Disordered" evidence="2">
    <location>
        <begin position="2966"/>
        <end position="2993"/>
    </location>
</feature>
<feature type="coiled-coil region" evidence="1">
    <location>
        <begin position="205"/>
        <end position="236"/>
    </location>
</feature>
<feature type="coiled-coil region" evidence="1">
    <location>
        <begin position="2160"/>
        <end position="2244"/>
    </location>
</feature>
<name>A0A080Z2I7_PHYNI</name>
<feature type="coiled-coil region" evidence="1">
    <location>
        <begin position="924"/>
        <end position="972"/>
    </location>
</feature>
<protein>
    <submittedName>
        <fullName evidence="3">Uncharacterized protein</fullName>
    </submittedName>
</protein>
<feature type="coiled-coil region" evidence="1">
    <location>
        <begin position="1139"/>
        <end position="1194"/>
    </location>
</feature>
<reference evidence="3 4" key="1">
    <citation type="submission" date="2013-11" db="EMBL/GenBank/DDBJ databases">
        <title>The Genome Sequence of Phytophthora parasitica P1976.</title>
        <authorList>
            <consortium name="The Broad Institute Genomics Platform"/>
            <person name="Russ C."/>
            <person name="Tyler B."/>
            <person name="Panabieres F."/>
            <person name="Shan W."/>
            <person name="Tripathy S."/>
            <person name="Grunwald N."/>
            <person name="Machado M."/>
            <person name="Johnson C.S."/>
            <person name="Walker B."/>
            <person name="Young S."/>
            <person name="Zeng Q."/>
            <person name="Gargeya S."/>
            <person name="Fitzgerald M."/>
            <person name="Haas B."/>
            <person name="Abouelleil A."/>
            <person name="Allen A.W."/>
            <person name="Alvarado L."/>
            <person name="Arachchi H.M."/>
            <person name="Berlin A.M."/>
            <person name="Chapman S.B."/>
            <person name="Gainer-Dewar J."/>
            <person name="Goldberg J."/>
            <person name="Griggs A."/>
            <person name="Gujja S."/>
            <person name="Hansen M."/>
            <person name="Howarth C."/>
            <person name="Imamovic A."/>
            <person name="Ireland A."/>
            <person name="Larimer J."/>
            <person name="McCowan C."/>
            <person name="Murphy C."/>
            <person name="Pearson M."/>
            <person name="Poon T.W."/>
            <person name="Priest M."/>
            <person name="Roberts A."/>
            <person name="Saif S."/>
            <person name="Shea T."/>
            <person name="Sisk P."/>
            <person name="Sykes S."/>
            <person name="Wortman J."/>
            <person name="Nusbaum C."/>
            <person name="Birren B."/>
        </authorList>
    </citation>
    <scope>NUCLEOTIDE SEQUENCE [LARGE SCALE GENOMIC DNA]</scope>
    <source>
        <strain evidence="3 4">P1976</strain>
    </source>
</reference>
<feature type="coiled-coil region" evidence="1">
    <location>
        <begin position="260"/>
        <end position="364"/>
    </location>
</feature>
<dbReference type="Proteomes" id="UP000028582">
    <property type="component" value="Unassembled WGS sequence"/>
</dbReference>
<feature type="coiled-coil region" evidence="1">
    <location>
        <begin position="2513"/>
        <end position="2540"/>
    </location>
</feature>
<feature type="coiled-coil region" evidence="1">
    <location>
        <begin position="1224"/>
        <end position="1261"/>
    </location>
</feature>
<organism evidence="3 4">
    <name type="scientific">Phytophthora nicotianae P1976</name>
    <dbReference type="NCBI Taxonomy" id="1317066"/>
    <lineage>
        <taxon>Eukaryota</taxon>
        <taxon>Sar</taxon>
        <taxon>Stramenopiles</taxon>
        <taxon>Oomycota</taxon>
        <taxon>Peronosporomycetes</taxon>
        <taxon>Peronosporales</taxon>
        <taxon>Peronosporaceae</taxon>
        <taxon>Phytophthora</taxon>
    </lineage>
</organism>
<dbReference type="OrthoDB" id="2378640at2759"/>
<evidence type="ECO:0000313" key="3">
    <source>
        <dbReference type="EMBL" id="ETO60848.1"/>
    </source>
</evidence>
<feature type="coiled-coil region" evidence="1">
    <location>
        <begin position="1033"/>
        <end position="1060"/>
    </location>
</feature>
<feature type="coiled-coil region" evidence="1">
    <location>
        <begin position="854"/>
        <end position="895"/>
    </location>
</feature>
<feature type="region of interest" description="Disordered" evidence="2">
    <location>
        <begin position="1638"/>
        <end position="1669"/>
    </location>
</feature>
<feature type="coiled-coil region" evidence="1">
    <location>
        <begin position="2572"/>
        <end position="2617"/>
    </location>
</feature>
<accession>A0A080Z2I7</accession>
<feature type="coiled-coil region" evidence="1">
    <location>
        <begin position="2282"/>
        <end position="2338"/>
    </location>
</feature>
<feature type="coiled-coil region" evidence="1">
    <location>
        <begin position="388"/>
        <end position="415"/>
    </location>
</feature>
<sequence>MADSHRPKVSTPSSIKAAYGVEGKAPRFTTSKNQQSPRNSTQTSVLPRIDRPQRPRASSSKSDGLSILLPRRRPPSKDAIPHGETSPAYHGEELGRPSTKAAWCTPRHPASELPTGSHLASFFAAPEGNSGYGDTSVSIATPLRLQSVEDSINANEERYRVDMEQLTSNNDKFLEISMSANQHLDQMYSQLPNISDAFDQTASALQSLSSDVATLHEQHENAKNDMENRFEAAMNNNAEEMVSLSEAHATEKAELVAAREREHEIEDQAFREKLEQLDEKYAEMEKKYLEELRELRQSAESRVKAFEASNRVEKEDWERSAKAALEDLQTKAQAELDELHFSTQAAYTELLQRSQAEYAELQQTSSDELSAVKKTLTAEILSIKENAATKLAALADRSERQLQEHRELSNETLEKLKHFYAKEREHLLEKAAEEITRLRMFEIDQSTRMEDRRCRETQALRDELETTKTDLKTQIEDLHRRYTSELEVLKATSKAEKHLLVQTHAEETESNRSAAAQELSQTIASYQDKLNSMAEAHAAEVARNKEEAAQAREALVAKYEFDLETLHNERAREKDALVLHYETELESLKQASREEHDKTVNLHEAQVMQLREAHSSRVLALEMAMREQNKQAEDTTREKDAELETRQERIDILKAREVALTERYEVHAELSLELVEQKNMALSELESEIWRLKQLNMKRDMMLDSTNRALKAAEEGLQVKANTILELTFVIKSRDDEIEKLRNALLDTVQTVNTKTEILELTTETLSSKAKELEATKNALRLESGKLSMVEESMNQKVGMLENSELKLESMRLNMENVRLEIKRMQMDMKLQLEHTEGEIELKNGEIRRLHGAQSELKQKNDFCQQTIERLEESLAFALRQGEEAQRRIELLRLETKQDAEDTKKVCDELLDKEQELVIMTRDKQTITAEKQRLEIQFNNLSQANRTLQEKVELHTMQAEEIQCQYQKLLKETLAENDERMRSEKYLHMLELSAAKDIIRHLEGVEGRLSDTTSRLETVMDEKQHLHAEIWTLNETLKKYEDTDRQLDAANQEIKMKDKLIQGKILELDGLNQQLCKTKDEAQCVLDVSRMEVEDWRGDLYRVMCSKDEMVQLNESLELSLSSLRVEKEQLMLSLGHEKREIVIRVEELQERIAGLRKEGARAASEISGLQHALSEKKKELEYLQENLGEQTTDTRKIKNALDTLNSAYIELQTQFAALSDQRLKENEENRIKVELLRQDLENKMKQCETLQQSLNIQRQEIDLLMVQHDKDVMQLTDGHHSEAVQLIESHRAQAAQMTEDHHAQVNKLKEESQNEVTRLTNHISNLLAEHQSEVSRLSGDGQREIERLKDAHQVVIDRLEDDLRHQVSELTVDRLSLITEQTEGHRTEVDRLTKDHLKEVEKLTEAHRVEVAQITANHEAQVERLTETNCGEIARMHEDHGVEIARLEEMRGNDVGLLAEAHREHRQISLLPEKDHRLESNHNVDECTSHPRVEKENQELLILLNDATDEMTRAVCANVLELMTLHVAHHHEIELLEQHATRPEQGLNKQLTESSHPPTQADHSKMDDILEQMRLRLTEAHLAKANELLERSRLEEEEHAASLATIREELSETSKSFKHAEGVITALKAEISDLQTQLQTSKRDESERTTTNVCNNRSDSGAGGEDWQGNADFAERCKNALELQDDDGTVMLDDIVDSIEQLMKILQHFQLLQPKLGSPRRQPTATDPPSTLKNKVIAVLSFVEELQLMADFAQNILSDESKNGGDPASNESSRASLEALRVQTRTPSHAPTFDELQIDVDTTLVDDAMQEFDQNLCELSNEEEDRPQDPLSFFVSHDEKSSPPYPFLADPLMDISLVMSDYHRLLSQTSRWVAKSRQNEPQSRAFSVGSEISRLVREHCALLSLSRRLFKLNDPRQELVSLLEGVALLQRMTGRLALFQTNSTGDSDELNSFQNLKHSESATSLSNREIDSIESRSHPVLASIGDMAQHLQDYDYFLQQITLDEVRENQERNSPASINIEKLVQEINERVMIVEQTKELLGFQKPVEELPTFLVGAREVLRQTKQIRESSVCFKRSSLKSDSEVPEINASDEVAQTDSGIDAALSEMDAIIEDLRSYNSMLEWLKQVLPQPESVKSIADLKDCMKDVLTKIDALTVDKSHLMQDKETLKSALEQVEETRDHLMKEASQESKLLQELAAFEAQALLSPVEVVSTRIELVQALIKQQQRACDDAQQRRADMKSEVVFLRQHNLLSDEDDTDKEISLSLSARVEIYSRLLQAADRSRSEKTEVEASLKTEKNELESSLNLEIQRKTEKLESVKSELAQTRHEMDKASAEERAFLESKEVFSSILNVGDEAFCRIEVYQQLHDKMSLLLDDKRTAESCAARELDFLRANKLFPPSLEAVSDASMPTIPELSAVRLELFQRLVQTLAQLHQHEEDLTQENEFLQENKFGFDLQEPHKSRLAVYQTLLAGQNTLIEEKMEREVALESEKAFLASHGVPSFENPMEIYEEYIKARKQLADLSTELKEELRFLAENQLHCSGELTDDTANLTTPFASSFRLMIYQKFLQNESQVRESTQQMKENMEQQLYQQITDDECKIASLTARIERLEASSMWWQESAYASQQEWDHMLLEEEEKRRSLIRYHEDVMNQTAEDYARVLKEISKARDDALALATATHAEALEEVTKLHEKRLADELHKQAQQLEFATYAHAENEVRKQTTNTSDSSASPSITAAQTRAQLLEKFAKRDTTAINIVYKAIRLSTDILSAPGNRFEVSTDVTQSVLACVKELKALKEFLVQSLEQITMDDDHAPPPFTNAPYAKWMADAVTRATADKECAIDLALCFHREFMSFAEIQLLTRQEQVEKALTRVYDKLKTAAVNGGFTPDQEKLLALELEATREREARENMACKFRLNEEYYRKLLEERKEVEIAQAATVESLQEERKTLRLKLEKLEQQIQQQSVLPQFRPPSSKLYTPSPRSTLVSPQTPRVLKTATIPSAPMPMRPERPRGGGNAHKERFVNDLERETGQRHSTAARRINEWRARDEAIAETSGELEQDVRATHETVIESVIQAPATAPGSSLHNQELWYQGVRSIHYVSFFISIFLVPRQQLFRVEVFNSDTEQQQQTVYVTWTEMQTFLQDSRKAIRLGIVLPLDPEMASTIPPNVRAEIIDVLFERVRVYGEGTENILLGFE</sequence>
<feature type="coiled-coil region" evidence="1">
    <location>
        <begin position="593"/>
        <end position="645"/>
    </location>
</feature>
<dbReference type="PANTHER" id="PTHR45615">
    <property type="entry name" value="MYOSIN HEAVY CHAIN, NON-MUSCLE"/>
    <property type="match status" value="1"/>
</dbReference>
<feature type="coiled-coil region" evidence="1">
    <location>
        <begin position="763"/>
        <end position="828"/>
    </location>
</feature>
<feature type="region of interest" description="Disordered" evidence="2">
    <location>
        <begin position="1"/>
        <end position="101"/>
    </location>
</feature>